<dbReference type="PRINTS" id="PR00080">
    <property type="entry name" value="SDRFAMILY"/>
</dbReference>
<reference evidence="5 6" key="1">
    <citation type="submission" date="2016-02" db="EMBL/GenBank/DDBJ databases">
        <title>Draft genome sequence of Hydrogenophaga sp. LPB0072.</title>
        <authorList>
            <person name="Shin S.-K."/>
            <person name="Yi H."/>
        </authorList>
    </citation>
    <scope>NUCLEOTIDE SEQUENCE [LARGE SCALE GENOMIC DNA]</scope>
    <source>
        <strain evidence="5 6">LPB0072</strain>
    </source>
</reference>
<dbReference type="Proteomes" id="UP000185657">
    <property type="component" value="Unassembled WGS sequence"/>
</dbReference>
<dbReference type="EMBL" id="CP017476">
    <property type="protein sequence ID" value="AOW14124.1"/>
    <property type="molecule type" value="Genomic_DNA"/>
</dbReference>
<dbReference type="InterPro" id="IPR036291">
    <property type="entry name" value="NAD(P)-bd_dom_sf"/>
</dbReference>
<name>A0A162P7M6_9BURK</name>
<evidence type="ECO:0000313" key="4">
    <source>
        <dbReference type="EMBL" id="AOW14124.1"/>
    </source>
</evidence>
<evidence type="ECO:0000256" key="1">
    <source>
        <dbReference type="ARBA" id="ARBA00006484"/>
    </source>
</evidence>
<dbReference type="PANTHER" id="PTHR44196:SF1">
    <property type="entry name" value="DEHYDROGENASE_REDUCTASE SDR FAMILY MEMBER 7B"/>
    <property type="match status" value="1"/>
</dbReference>
<dbReference type="Pfam" id="PF00106">
    <property type="entry name" value="adh_short"/>
    <property type="match status" value="1"/>
</dbReference>
<comment type="similarity">
    <text evidence="1 3">Belongs to the short-chain dehydrogenases/reductases (SDR) family.</text>
</comment>
<evidence type="ECO:0008006" key="8">
    <source>
        <dbReference type="Google" id="ProtNLM"/>
    </source>
</evidence>
<dbReference type="GO" id="GO:0016020">
    <property type="term" value="C:membrane"/>
    <property type="evidence" value="ECO:0007669"/>
    <property type="project" value="TreeGrafter"/>
</dbReference>
<evidence type="ECO:0000256" key="3">
    <source>
        <dbReference type="RuleBase" id="RU000363"/>
    </source>
</evidence>
<dbReference type="GO" id="GO:0016491">
    <property type="term" value="F:oxidoreductase activity"/>
    <property type="evidence" value="ECO:0007669"/>
    <property type="project" value="UniProtKB-KW"/>
</dbReference>
<reference evidence="4 7" key="2">
    <citation type="submission" date="2016-10" db="EMBL/GenBank/DDBJ databases">
        <title>Hydorgenophaga sp. LPB0072 isolated from gastropod.</title>
        <authorList>
            <person name="Kim E."/>
            <person name="Yi H."/>
        </authorList>
    </citation>
    <scope>NUCLEOTIDE SEQUENCE [LARGE SCALE GENOMIC DNA]</scope>
    <source>
        <strain evidence="4 7">LPB0072</strain>
    </source>
</reference>
<evidence type="ECO:0000313" key="5">
    <source>
        <dbReference type="EMBL" id="OAD42154.1"/>
    </source>
</evidence>
<evidence type="ECO:0000256" key="2">
    <source>
        <dbReference type="ARBA" id="ARBA00023002"/>
    </source>
</evidence>
<proteinExistence type="inferred from homology"/>
<dbReference type="PANTHER" id="PTHR44196">
    <property type="entry name" value="DEHYDROGENASE/REDUCTASE SDR FAMILY MEMBER 7B"/>
    <property type="match status" value="1"/>
</dbReference>
<dbReference type="OrthoDB" id="9810734at2"/>
<accession>A0A162P7M6</accession>
<dbReference type="PROSITE" id="PS00061">
    <property type="entry name" value="ADH_SHORT"/>
    <property type="match status" value="1"/>
</dbReference>
<keyword evidence="6" id="KW-1185">Reference proteome</keyword>
<dbReference type="EMBL" id="LVWD01000011">
    <property type="protein sequence ID" value="OAD42154.1"/>
    <property type="molecule type" value="Genomic_DNA"/>
</dbReference>
<sequence length="256" mass="27362">MNSSSLKHSAASLFPWPRTLVTGATSGIGLALTRQLAEAGAPVLALGRNAEALAPLRAVHPHIEFIPGDLSDLASLEALAADLVSRYPDLACLINNAGMQHNVLFDQAECTAERIRSEIDLNLTAPMVLTRALLPHLRSQRAAWVVNVTSGLAFAPKPSAAVYSATKAGLHLFTEALRLQMQGRNKLQVVEAIMPLVDTPMTQGRGRNKLPASEAAAQVIEGLRTGRDNIWVGKAKGIPWLQRLAPSLLARILRGG</sequence>
<evidence type="ECO:0000313" key="7">
    <source>
        <dbReference type="Proteomes" id="UP000185680"/>
    </source>
</evidence>
<evidence type="ECO:0000313" key="6">
    <source>
        <dbReference type="Proteomes" id="UP000185657"/>
    </source>
</evidence>
<dbReference type="KEGG" id="hyl:LPB072_16035"/>
<dbReference type="InterPro" id="IPR020904">
    <property type="entry name" value="Sc_DH/Rdtase_CS"/>
</dbReference>
<gene>
    <name evidence="4" type="ORF">LPB072_16035</name>
    <name evidence="5" type="ORF">LPB72_09295</name>
</gene>
<dbReference type="SUPFAM" id="SSF51735">
    <property type="entry name" value="NAD(P)-binding Rossmann-fold domains"/>
    <property type="match status" value="1"/>
</dbReference>
<dbReference type="Gene3D" id="3.40.50.720">
    <property type="entry name" value="NAD(P)-binding Rossmann-like Domain"/>
    <property type="match status" value="1"/>
</dbReference>
<keyword evidence="2" id="KW-0560">Oxidoreductase</keyword>
<dbReference type="PRINTS" id="PR00081">
    <property type="entry name" value="GDHRDH"/>
</dbReference>
<dbReference type="Proteomes" id="UP000185680">
    <property type="component" value="Chromosome"/>
</dbReference>
<organism evidence="4 7">
    <name type="scientific">Hydrogenophaga crassostreae</name>
    <dbReference type="NCBI Taxonomy" id="1763535"/>
    <lineage>
        <taxon>Bacteria</taxon>
        <taxon>Pseudomonadati</taxon>
        <taxon>Pseudomonadota</taxon>
        <taxon>Betaproteobacteria</taxon>
        <taxon>Burkholderiales</taxon>
        <taxon>Comamonadaceae</taxon>
        <taxon>Hydrogenophaga</taxon>
    </lineage>
</organism>
<dbReference type="RefSeq" id="WP_066089285.1">
    <property type="nucleotide sequence ID" value="NZ_CP017476.1"/>
</dbReference>
<dbReference type="InterPro" id="IPR002347">
    <property type="entry name" value="SDR_fam"/>
</dbReference>
<dbReference type="AlphaFoldDB" id="A0A162P7M6"/>
<dbReference type="STRING" id="1763535.LPB072_16035"/>
<protein>
    <recommendedName>
        <fullName evidence="8">Oxidoreductase</fullName>
    </recommendedName>
</protein>